<sequence length="602" mass="68940">MSSIKQSRPRSLSNVLMMFNKQYKKLMISLVGFITLTFVIHIFNSSSPTKSPDLSLFQAQQLQTPGFLPTNKKAVQIISDFTVLKCNIYSKCNVPKGYIQLFPSLNYYHNSKIKTDYYLIIKLSSIDQTTKIITDVTTTNKNDNDNSDSSSSSSYEEIIIEPGKLSLYKKTQMVNVDQPIDDKLPILRSIDVLFGNNDLIDSRPHHKSLHLSNSESMHTILSLNMMTLIDQNDLQEIHQQTINLRNSQLIETMNNKYKIMQLSDLHFGQDLGRCDDSNTSSGGGGGDGDRDGDGDEHVDEFKCSSDLKTLKFIEKSIQEENPDLIVITGDLIDIHRSIDYKSILLKSLQPILAHKIKFIYTFGDEIKDQLTKISIIQFLSTLPNCLNTVPQEVIEDNNNNNNNNNKMHGITNYNFQIKQKSSTPSSSSSISVTVLDSEDHLIDDSQMTYLYRINNELLNDYKLLFFHYPLPQFRPKGKFKIVGSYNEKHELDRKTKLKFHDDIISCGYNVISVGHEHENDACLLSSSSSSSNSDKSIWLCYNSITGDSGITKLDKQYVRKLRLFEIDFEKNRILSWKRKEIDNQPFDYQSIYEKPQKKEKEK</sequence>
<feature type="region of interest" description="Disordered" evidence="1">
    <location>
        <begin position="273"/>
        <end position="298"/>
    </location>
</feature>
<comment type="caution">
    <text evidence="4">The sequence shown here is derived from an EMBL/GenBank/DDBJ whole genome shotgun (WGS) entry which is preliminary data.</text>
</comment>
<evidence type="ECO:0000256" key="2">
    <source>
        <dbReference type="SAM" id="Phobius"/>
    </source>
</evidence>
<protein>
    <recommendedName>
        <fullName evidence="3">Calcineurin-like phosphoesterase domain-containing protein</fullName>
    </recommendedName>
</protein>
<dbReference type="SUPFAM" id="SSF56300">
    <property type="entry name" value="Metallo-dependent phosphatases"/>
    <property type="match status" value="1"/>
</dbReference>
<dbReference type="InterPro" id="IPR029052">
    <property type="entry name" value="Metallo-depent_PP-like"/>
</dbReference>
<keyword evidence="2" id="KW-1133">Transmembrane helix</keyword>
<keyword evidence="2" id="KW-0472">Membrane</keyword>
<dbReference type="Pfam" id="PF00149">
    <property type="entry name" value="Metallophos"/>
    <property type="match status" value="1"/>
</dbReference>
<feature type="transmembrane region" description="Helical" evidence="2">
    <location>
        <begin position="26"/>
        <end position="43"/>
    </location>
</feature>
<dbReference type="PANTHER" id="PTHR32440:SF0">
    <property type="entry name" value="PHOSPHATASE DCR2-RELATED"/>
    <property type="match status" value="1"/>
</dbReference>
<gene>
    <name evidence="4" type="ORF">MG3_04348</name>
</gene>
<evidence type="ECO:0000313" key="4">
    <source>
        <dbReference type="EMBL" id="KGR07793.1"/>
    </source>
</evidence>
<dbReference type="AlphaFoldDB" id="A0AB34PT16"/>
<proteinExistence type="predicted"/>
<accession>A0AB34PT16</accession>
<evidence type="ECO:0000256" key="1">
    <source>
        <dbReference type="SAM" id="MobiDB-lite"/>
    </source>
</evidence>
<reference evidence="4 5" key="1">
    <citation type="submission" date="2013-12" db="EMBL/GenBank/DDBJ databases">
        <title>The Genome Sequence of Candida albicans P78048.</title>
        <authorList>
            <consortium name="The Broad Institute Genome Sequencing Platform"/>
            <consortium name="The Broad Institute Genome Sequencing Center for Infectious Disease"/>
            <person name="Cuomo C."/>
            <person name="Bennett R."/>
            <person name="Hirakawa M."/>
            <person name="Noverr M."/>
            <person name="Mitchell A."/>
            <person name="Young S.K."/>
            <person name="Zeng Q."/>
            <person name="Gargeya S."/>
            <person name="Fitzgerald M."/>
            <person name="Abouelleil A."/>
            <person name="Alvarado L."/>
            <person name="Berlin A.M."/>
            <person name="Chapman S.B."/>
            <person name="Dewar J."/>
            <person name="Goldberg J."/>
            <person name="Griggs A."/>
            <person name="Gujja S."/>
            <person name="Hansen M."/>
            <person name="Howarth C."/>
            <person name="Imamovic A."/>
            <person name="Larimer J."/>
            <person name="McCowan C."/>
            <person name="Murphy C."/>
            <person name="Pearson M."/>
            <person name="Priest M."/>
            <person name="Roberts A."/>
            <person name="Saif S."/>
            <person name="Shea T."/>
            <person name="Sykes S."/>
            <person name="Wortman J."/>
            <person name="Nusbaum C."/>
            <person name="Birren B."/>
        </authorList>
    </citation>
    <scope>NUCLEOTIDE SEQUENCE [LARGE SCALE GENOMIC DNA]</scope>
    <source>
        <strain evidence="4 5">P78048</strain>
    </source>
</reference>
<organism evidence="4 5">
    <name type="scientific">Candida albicans P78048</name>
    <dbReference type="NCBI Taxonomy" id="1094989"/>
    <lineage>
        <taxon>Eukaryota</taxon>
        <taxon>Fungi</taxon>
        <taxon>Dikarya</taxon>
        <taxon>Ascomycota</taxon>
        <taxon>Saccharomycotina</taxon>
        <taxon>Pichiomycetes</taxon>
        <taxon>Debaryomycetaceae</taxon>
        <taxon>Candida/Lodderomyces clade</taxon>
        <taxon>Candida</taxon>
    </lineage>
</organism>
<evidence type="ECO:0000259" key="3">
    <source>
        <dbReference type="Pfam" id="PF00149"/>
    </source>
</evidence>
<dbReference type="EMBL" id="AJIX01000031">
    <property type="protein sequence ID" value="KGR07793.1"/>
    <property type="molecule type" value="Genomic_DNA"/>
</dbReference>
<dbReference type="InterPro" id="IPR004843">
    <property type="entry name" value="Calcineurin-like_PHP"/>
</dbReference>
<keyword evidence="2" id="KW-0812">Transmembrane</keyword>
<name>A0AB34PT16_CANAX</name>
<evidence type="ECO:0000313" key="5">
    <source>
        <dbReference type="Proteomes" id="UP000030161"/>
    </source>
</evidence>
<dbReference type="GO" id="GO:0004721">
    <property type="term" value="F:phosphoprotein phosphatase activity"/>
    <property type="evidence" value="ECO:0007669"/>
    <property type="project" value="TreeGrafter"/>
</dbReference>
<dbReference type="PANTHER" id="PTHR32440">
    <property type="entry name" value="PHOSPHATASE DCR2-RELATED-RELATED"/>
    <property type="match status" value="1"/>
</dbReference>
<dbReference type="GO" id="GO:0005737">
    <property type="term" value="C:cytoplasm"/>
    <property type="evidence" value="ECO:0007669"/>
    <property type="project" value="TreeGrafter"/>
</dbReference>
<feature type="domain" description="Calcineurin-like phosphoesterase" evidence="3">
    <location>
        <begin position="258"/>
        <end position="518"/>
    </location>
</feature>
<dbReference type="Gene3D" id="3.60.21.10">
    <property type="match status" value="1"/>
</dbReference>
<dbReference type="Proteomes" id="UP000030161">
    <property type="component" value="Unassembled WGS sequence"/>
</dbReference>
<dbReference type="CDD" id="cd07383">
    <property type="entry name" value="MPP_Dcr2"/>
    <property type="match status" value="1"/>
</dbReference>